<evidence type="ECO:0000313" key="1">
    <source>
        <dbReference type="EMBL" id="QXL88740.1"/>
    </source>
</evidence>
<sequence>MRRELVQMLRQEGRLDPKRRKFILCRQTTPSRTEVAYVLSSSEAGTPVGDLQNSVDRHTNGELSLEWATVRLIADDPLKGQGIATLDQLMITQVGETLGSVENRLDLVSAYFVPGVQGTTYLTDLSERGIDGRILTHA</sequence>
<protein>
    <submittedName>
        <fullName evidence="1">Uncharacterized protein</fullName>
    </submittedName>
</protein>
<proteinExistence type="predicted"/>
<name>A0A975TWH7_9RHOB</name>
<accession>A0A975TWH7</accession>
<dbReference type="EMBL" id="CP078073">
    <property type="protein sequence ID" value="QXL88740.1"/>
    <property type="molecule type" value="Genomic_DNA"/>
</dbReference>
<gene>
    <name evidence="1" type="ORF">KUL25_04260</name>
</gene>
<reference evidence="1" key="1">
    <citation type="submission" date="2021-07" db="EMBL/GenBank/DDBJ databases">
        <title>Karlodiniumbacter phycospheric gen. nov., sp. nov., a phycosphere bacterium isolated from karlodinium veneficum.</title>
        <authorList>
            <person name="Peng Y."/>
            <person name="Jiang L."/>
            <person name="Lee J."/>
        </authorList>
    </citation>
    <scope>NUCLEOTIDE SEQUENCE</scope>
    <source>
        <strain evidence="1">N5</strain>
    </source>
</reference>
<dbReference type="AlphaFoldDB" id="A0A975TWH7"/>
<organism evidence="1">
    <name type="scientific">Gymnodinialimonas phycosphaerae</name>
    <dbReference type="NCBI Taxonomy" id="2841589"/>
    <lineage>
        <taxon>Bacteria</taxon>
        <taxon>Pseudomonadati</taxon>
        <taxon>Pseudomonadota</taxon>
        <taxon>Alphaproteobacteria</taxon>
        <taxon>Rhodobacterales</taxon>
        <taxon>Paracoccaceae</taxon>
        <taxon>Gymnodinialimonas</taxon>
    </lineage>
</organism>